<accession>A0A7Y9FHV1</accession>
<dbReference type="Proteomes" id="UP000618382">
    <property type="component" value="Unassembled WGS sequence"/>
</dbReference>
<name>A0A7Y9FHV1_9CELL</name>
<evidence type="ECO:0000313" key="3">
    <source>
        <dbReference type="Proteomes" id="UP000577956"/>
    </source>
</evidence>
<reference evidence="1 4" key="2">
    <citation type="submission" date="2021-01" db="EMBL/GenBank/DDBJ databases">
        <title>Whole genome shotgun sequence of Cellulomonas oligotrophica NBRC 109435.</title>
        <authorList>
            <person name="Komaki H."/>
            <person name="Tamura T."/>
        </authorList>
    </citation>
    <scope>NUCLEOTIDE SEQUENCE [LARGE SCALE GENOMIC DNA]</scope>
    <source>
        <strain evidence="1 4">NBRC 109435</strain>
    </source>
</reference>
<evidence type="ECO:0000313" key="4">
    <source>
        <dbReference type="Proteomes" id="UP000618382"/>
    </source>
</evidence>
<dbReference type="EMBL" id="JACCBK010000001">
    <property type="protein sequence ID" value="NYD87357.1"/>
    <property type="molecule type" value="Genomic_DNA"/>
</dbReference>
<dbReference type="Proteomes" id="UP000577956">
    <property type="component" value="Unassembled WGS sequence"/>
</dbReference>
<evidence type="ECO:0000313" key="1">
    <source>
        <dbReference type="EMBL" id="GIG34555.1"/>
    </source>
</evidence>
<sequence length="42" mass="4548">MSSDTPAGFVRGNDRLAAYLTDPEIREDVAHIRVAMAAEDDA</sequence>
<dbReference type="EMBL" id="BONN01000019">
    <property type="protein sequence ID" value="GIG34555.1"/>
    <property type="molecule type" value="Genomic_DNA"/>
</dbReference>
<protein>
    <submittedName>
        <fullName evidence="2">Uncharacterized protein</fullName>
    </submittedName>
</protein>
<comment type="caution">
    <text evidence="2">The sequence shown here is derived from an EMBL/GenBank/DDBJ whole genome shotgun (WGS) entry which is preliminary data.</text>
</comment>
<keyword evidence="4" id="KW-1185">Reference proteome</keyword>
<evidence type="ECO:0000313" key="2">
    <source>
        <dbReference type="EMBL" id="NYD87357.1"/>
    </source>
</evidence>
<dbReference type="AlphaFoldDB" id="A0A7Y9FHV1"/>
<reference evidence="2 3" key="1">
    <citation type="submission" date="2020-07" db="EMBL/GenBank/DDBJ databases">
        <title>Sequencing the genomes of 1000 actinobacteria strains.</title>
        <authorList>
            <person name="Klenk H.-P."/>
        </authorList>
    </citation>
    <scope>NUCLEOTIDE SEQUENCE [LARGE SCALE GENOMIC DNA]</scope>
    <source>
        <strain evidence="2 3">DSM 24482</strain>
    </source>
</reference>
<gene>
    <name evidence="2" type="ORF">BKA21_002906</name>
    <name evidence="1" type="ORF">Col01nite_37140</name>
</gene>
<proteinExistence type="predicted"/>
<organism evidence="2 3">
    <name type="scientific">Cellulomonas oligotrophica</name>
    <dbReference type="NCBI Taxonomy" id="931536"/>
    <lineage>
        <taxon>Bacteria</taxon>
        <taxon>Bacillati</taxon>
        <taxon>Actinomycetota</taxon>
        <taxon>Actinomycetes</taxon>
        <taxon>Micrococcales</taxon>
        <taxon>Cellulomonadaceae</taxon>
        <taxon>Cellulomonas</taxon>
    </lineage>
</organism>
<dbReference type="RefSeq" id="WP_257023429.1">
    <property type="nucleotide sequence ID" value="NZ_BAABFI010000007.1"/>
</dbReference>